<dbReference type="Pfam" id="PF00069">
    <property type="entry name" value="Pkinase"/>
    <property type="match status" value="1"/>
</dbReference>
<dbReference type="InterPro" id="IPR011009">
    <property type="entry name" value="Kinase-like_dom_sf"/>
</dbReference>
<dbReference type="EMBL" id="OV696703">
    <property type="protein sequence ID" value="CAH1251251.1"/>
    <property type="molecule type" value="Genomic_DNA"/>
</dbReference>
<evidence type="ECO:0000313" key="2">
    <source>
        <dbReference type="EMBL" id="CAH1251251.1"/>
    </source>
</evidence>
<protein>
    <submittedName>
        <fullName evidence="2">NEK7 protein</fullName>
    </submittedName>
</protein>
<feature type="domain" description="Protein kinase" evidence="1">
    <location>
        <begin position="727"/>
        <end position="1015"/>
    </location>
</feature>
<dbReference type="AlphaFoldDB" id="A0A8J9ZD00"/>
<sequence>MAERLGLPTDEEVDKMKLGKLTRLLHELGMKEDQTDEIEKEEARAELKRMIREVQKAAATKRRPGQITEMLQQAILENRTKREGLTQICNSILRFVASMDDDDQQKMKKFFGQDLQVALADVGSFLQNNDCPILVVGETSSGKSSLLNLLLGEDILPVSHLACTSTLCFVRYGKVKKATVYLKGRGPTAGTRQRTIDLQDADRTTKAGLASYVHRWGRQDAEEVEKVVIEWPLQFLQGGICLVDGPGIKTKKKMDEVVAGALPSTCAFIYVINSANAPLPAPSSSGDEEGADEHTDGLSILLELCQRQKWGNMSQFDLESTMFVCNRWDCVQHNVNGEEVVKNDYLGLLKSHFPELRDDQVFFLSCIKAVGPAGQLSPEFTRLLDGLDVLLPQSLQHKLELQYHHVHQVFLKASQYIRLKLYSAYGTQEERRDAMEGARKRLINFNDHANEVLRTLDQMLTATKKEAGGLLRAFLRNEALKSSVYQKVLDDFPAVDNSEIGSARLIAAIADEVESQLKSSPRASAFNQCVRDADIRLREEFQTQFGGLLEQHNDVIEEMLRIPLLSLDEHLGMIFKQVFFTIAGFFNAAYLLAMIVDPILGSTIWATVDLAQNLIKIVLRPDNREEYVRRFTNLVFDAMTKEAAIESAVEKHLKRPIQYLKACKVAIPDLRRVDELLIQDAETEKRTKEQIANIYKPRYEEVCRLAEDLYSFYVIYIKKHELDFRDLSDWNPHNEGAYGKVHKVQVSKDGVTFPAAVKILRHLPSEETAANFVREAENLRKLKGRHIVDFFGTYCDGTARDNAGNPKAGLVMEYCPSTLDKKLFERRENSPAWWGADPERQAAAFRYTQNLAVQLCEGLKHIHDAGYMHRDLKLINVLVSSEGVVKLADLGSSKSEEAYARTKDGTRFYAAPEVLAQKEYNRSADIYSLGLILLEMWYGRTIYFPDDPDYESQLNRALPLNLDQELPLPSWNGRAPPIPEWWKLINDCLRRNTGKRPTAENCRNRIAGMSLEPARGPSGARAASEVRIDIQE</sequence>
<dbReference type="CDD" id="cd00180">
    <property type="entry name" value="PKc"/>
    <property type="match status" value="1"/>
</dbReference>
<dbReference type="GO" id="GO:0005524">
    <property type="term" value="F:ATP binding"/>
    <property type="evidence" value="ECO:0007669"/>
    <property type="project" value="InterPro"/>
</dbReference>
<dbReference type="Pfam" id="PF00350">
    <property type="entry name" value="Dynamin_N"/>
    <property type="match status" value="1"/>
</dbReference>
<dbReference type="Gene3D" id="3.40.50.300">
    <property type="entry name" value="P-loop containing nucleotide triphosphate hydrolases"/>
    <property type="match status" value="1"/>
</dbReference>
<reference evidence="2" key="1">
    <citation type="submission" date="2022-01" db="EMBL/GenBank/DDBJ databases">
        <authorList>
            <person name="Braso-Vives M."/>
        </authorList>
    </citation>
    <scope>NUCLEOTIDE SEQUENCE</scope>
</reference>
<accession>A0A8J9ZD00</accession>
<proteinExistence type="predicted"/>
<dbReference type="SMART" id="SM00220">
    <property type="entry name" value="S_TKc"/>
    <property type="match status" value="1"/>
</dbReference>
<gene>
    <name evidence="2" type="primary">NEK7</name>
    <name evidence="2" type="ORF">BLAG_LOCUS11701</name>
</gene>
<dbReference type="Proteomes" id="UP000838412">
    <property type="component" value="Chromosome 18"/>
</dbReference>
<dbReference type="GO" id="GO:0004672">
    <property type="term" value="F:protein kinase activity"/>
    <property type="evidence" value="ECO:0007669"/>
    <property type="project" value="InterPro"/>
</dbReference>
<dbReference type="Gene3D" id="1.10.510.10">
    <property type="entry name" value="Transferase(Phosphotransferase) domain 1"/>
    <property type="match status" value="1"/>
</dbReference>
<evidence type="ECO:0000313" key="3">
    <source>
        <dbReference type="Proteomes" id="UP000838412"/>
    </source>
</evidence>
<dbReference type="SUPFAM" id="SSF56112">
    <property type="entry name" value="Protein kinase-like (PK-like)"/>
    <property type="match status" value="1"/>
</dbReference>
<dbReference type="PROSITE" id="PS00108">
    <property type="entry name" value="PROTEIN_KINASE_ST"/>
    <property type="match status" value="1"/>
</dbReference>
<dbReference type="SUPFAM" id="SSF52540">
    <property type="entry name" value="P-loop containing nucleoside triphosphate hydrolases"/>
    <property type="match status" value="1"/>
</dbReference>
<dbReference type="PANTHER" id="PTHR26392:SF92">
    <property type="entry name" value="PROTEIN KINASE DOMAIN-CONTAINING PROTEIN"/>
    <property type="match status" value="1"/>
</dbReference>
<dbReference type="OrthoDB" id="4062651at2759"/>
<organism evidence="2 3">
    <name type="scientific">Branchiostoma lanceolatum</name>
    <name type="common">Common lancelet</name>
    <name type="synonym">Amphioxus lanceolatum</name>
    <dbReference type="NCBI Taxonomy" id="7740"/>
    <lineage>
        <taxon>Eukaryota</taxon>
        <taxon>Metazoa</taxon>
        <taxon>Chordata</taxon>
        <taxon>Cephalochordata</taxon>
        <taxon>Leptocardii</taxon>
        <taxon>Amphioxiformes</taxon>
        <taxon>Branchiostomatidae</taxon>
        <taxon>Branchiostoma</taxon>
    </lineage>
</organism>
<dbReference type="InterPro" id="IPR000719">
    <property type="entry name" value="Prot_kinase_dom"/>
</dbReference>
<dbReference type="PROSITE" id="PS50011">
    <property type="entry name" value="PROTEIN_KINASE_DOM"/>
    <property type="match status" value="1"/>
</dbReference>
<name>A0A8J9ZD00_BRALA</name>
<dbReference type="InterPro" id="IPR027417">
    <property type="entry name" value="P-loop_NTPase"/>
</dbReference>
<dbReference type="PANTHER" id="PTHR26392">
    <property type="entry name" value="MITOGEN-ACTIVATED PROTEIN KINASE KINASE KINASE 7-RELATED"/>
    <property type="match status" value="1"/>
</dbReference>
<dbReference type="InterPro" id="IPR045063">
    <property type="entry name" value="Dynamin_N"/>
</dbReference>
<keyword evidence="3" id="KW-1185">Reference proteome</keyword>
<dbReference type="InterPro" id="IPR008271">
    <property type="entry name" value="Ser/Thr_kinase_AS"/>
</dbReference>
<evidence type="ECO:0000259" key="1">
    <source>
        <dbReference type="PROSITE" id="PS50011"/>
    </source>
</evidence>